<dbReference type="Gene3D" id="3.40.630.30">
    <property type="match status" value="1"/>
</dbReference>
<dbReference type="Pfam" id="PF00583">
    <property type="entry name" value="Acetyltransf_1"/>
    <property type="match status" value="1"/>
</dbReference>
<accession>A0A387BMD1</accession>
<dbReference type="CDD" id="cd04301">
    <property type="entry name" value="NAT_SF"/>
    <property type="match status" value="1"/>
</dbReference>
<dbReference type="AlphaFoldDB" id="A0A387BMD1"/>
<dbReference type="EMBL" id="CP032624">
    <property type="protein sequence ID" value="AYG02147.1"/>
    <property type="molecule type" value="Genomic_DNA"/>
</dbReference>
<keyword evidence="2" id="KW-0808">Transferase</keyword>
<organism evidence="2 3">
    <name type="scientific">Gryllotalpicola protaetiae</name>
    <dbReference type="NCBI Taxonomy" id="2419771"/>
    <lineage>
        <taxon>Bacteria</taxon>
        <taxon>Bacillati</taxon>
        <taxon>Actinomycetota</taxon>
        <taxon>Actinomycetes</taxon>
        <taxon>Micrococcales</taxon>
        <taxon>Microbacteriaceae</taxon>
        <taxon>Gryllotalpicola</taxon>
    </lineage>
</organism>
<dbReference type="InterPro" id="IPR016181">
    <property type="entry name" value="Acyl_CoA_acyltransferase"/>
</dbReference>
<dbReference type="SUPFAM" id="SSF55729">
    <property type="entry name" value="Acyl-CoA N-acyltransferases (Nat)"/>
    <property type="match status" value="1"/>
</dbReference>
<dbReference type="OrthoDB" id="70840at2"/>
<proteinExistence type="predicted"/>
<gene>
    <name evidence="2" type="ORF">D7I44_00450</name>
</gene>
<evidence type="ECO:0000259" key="1">
    <source>
        <dbReference type="PROSITE" id="PS51186"/>
    </source>
</evidence>
<feature type="domain" description="N-acetyltransferase" evidence="1">
    <location>
        <begin position="41"/>
        <end position="198"/>
    </location>
</feature>
<sequence length="198" mass="21409">MREGLEPLEGQALQVQRRQPFARSSPGITVPGVATDAGIERLVVPESPGGEGWDDFVQLTEVRNACRRVDGGHQRDTSPEFLLGGWHEAGQTEPETVVARRDGTVVSFAEYHREEPEVAPVGWFELFVLPEHRRRGIGARLYDEIERLAADDGRTTLIADFSSPPREGPVVAASNGAGGVPADDPGARFALARGYALG</sequence>
<protein>
    <submittedName>
        <fullName evidence="2">N-acetyltransferase</fullName>
    </submittedName>
</protein>
<evidence type="ECO:0000313" key="3">
    <source>
        <dbReference type="Proteomes" id="UP000275069"/>
    </source>
</evidence>
<keyword evidence="3" id="KW-1185">Reference proteome</keyword>
<dbReference type="KEGG" id="gry:D7I44_00450"/>
<reference evidence="2 3" key="1">
    <citation type="submission" date="2018-09" db="EMBL/GenBank/DDBJ databases">
        <title>Genome sequencing of strain 2DFW10M-5.</title>
        <authorList>
            <person name="Heo J."/>
            <person name="Kim S.-J."/>
            <person name="Kwon S.-W."/>
        </authorList>
    </citation>
    <scope>NUCLEOTIDE SEQUENCE [LARGE SCALE GENOMIC DNA]</scope>
    <source>
        <strain evidence="2 3">2DFW10M-5</strain>
    </source>
</reference>
<dbReference type="PROSITE" id="PS51186">
    <property type="entry name" value="GNAT"/>
    <property type="match status" value="1"/>
</dbReference>
<dbReference type="GO" id="GO:0016747">
    <property type="term" value="F:acyltransferase activity, transferring groups other than amino-acyl groups"/>
    <property type="evidence" value="ECO:0007669"/>
    <property type="project" value="InterPro"/>
</dbReference>
<name>A0A387BMD1_9MICO</name>
<dbReference type="Proteomes" id="UP000275069">
    <property type="component" value="Chromosome"/>
</dbReference>
<dbReference type="InterPro" id="IPR000182">
    <property type="entry name" value="GNAT_dom"/>
</dbReference>
<evidence type="ECO:0000313" key="2">
    <source>
        <dbReference type="EMBL" id="AYG02147.1"/>
    </source>
</evidence>